<evidence type="ECO:0000313" key="2">
    <source>
        <dbReference type="EMBL" id="TXK37485.1"/>
    </source>
</evidence>
<dbReference type="SUPFAM" id="SSF143422">
    <property type="entry name" value="Transposase IS200-like"/>
    <property type="match status" value="1"/>
</dbReference>
<evidence type="ECO:0000259" key="1">
    <source>
        <dbReference type="SMART" id="SM01321"/>
    </source>
</evidence>
<dbReference type="RefSeq" id="WP_147922624.1">
    <property type="nucleotide sequence ID" value="NZ_VRTY01000060.1"/>
</dbReference>
<accession>A0A5C8JG59</accession>
<dbReference type="SMART" id="SM01321">
    <property type="entry name" value="Y1_Tnp"/>
    <property type="match status" value="1"/>
</dbReference>
<dbReference type="InterPro" id="IPR052715">
    <property type="entry name" value="RAYT_transposase"/>
</dbReference>
<proteinExistence type="predicted"/>
<comment type="caution">
    <text evidence="2">The sequence shown here is derived from an EMBL/GenBank/DDBJ whole genome shotgun (WGS) entry which is preliminary data.</text>
</comment>
<protein>
    <submittedName>
        <fullName evidence="2">Transposase</fullName>
    </submittedName>
</protein>
<name>A0A5C8JG59_9BACT</name>
<sequence length="182" mass="21958">MSRNYKFRDREKLYFVSFAVVNWIDMFVRREYKDIIVDSLKYCITNKGFELYAWCLISSHVHLIVGSTKEPIDGILRDMKRHTAKRILKTIEEHNQESRKEWMLWMFKRAGTRNPHNETYQFWQHHNHPIELSNNFMMQQKLDYLHHNPVEAGFVEQPQDYLYSSARDYAGQEGLLDVILIE</sequence>
<dbReference type="AlphaFoldDB" id="A0A5C8JG59"/>
<dbReference type="GO" id="GO:0006313">
    <property type="term" value="P:DNA transposition"/>
    <property type="evidence" value="ECO:0007669"/>
    <property type="project" value="InterPro"/>
</dbReference>
<evidence type="ECO:0000313" key="3">
    <source>
        <dbReference type="Proteomes" id="UP000321926"/>
    </source>
</evidence>
<keyword evidence="3" id="KW-1185">Reference proteome</keyword>
<dbReference type="Proteomes" id="UP000321926">
    <property type="component" value="Unassembled WGS sequence"/>
</dbReference>
<gene>
    <name evidence="2" type="ORF">FVR03_15250</name>
</gene>
<dbReference type="Pfam" id="PF01797">
    <property type="entry name" value="Y1_Tnp"/>
    <property type="match status" value="1"/>
</dbReference>
<dbReference type="PANTHER" id="PTHR36966">
    <property type="entry name" value="REP-ASSOCIATED TYROSINE TRANSPOSASE"/>
    <property type="match status" value="1"/>
</dbReference>
<dbReference type="NCBIfam" id="NF047646">
    <property type="entry name" value="REP_Tyr_transpos"/>
    <property type="match status" value="1"/>
</dbReference>
<reference evidence="2 3" key="1">
    <citation type="submission" date="2019-08" db="EMBL/GenBank/DDBJ databases">
        <authorList>
            <person name="Shi S."/>
        </authorList>
    </citation>
    <scope>NUCLEOTIDE SEQUENCE [LARGE SCALE GENOMIC DNA]</scope>
    <source>
        <strain evidence="2 3">GY10130</strain>
    </source>
</reference>
<dbReference type="GO" id="GO:0004803">
    <property type="term" value="F:transposase activity"/>
    <property type="evidence" value="ECO:0007669"/>
    <property type="project" value="InterPro"/>
</dbReference>
<organism evidence="2 3">
    <name type="scientific">Pontibacter qinzhouensis</name>
    <dbReference type="NCBI Taxonomy" id="2603253"/>
    <lineage>
        <taxon>Bacteria</taxon>
        <taxon>Pseudomonadati</taxon>
        <taxon>Bacteroidota</taxon>
        <taxon>Cytophagia</taxon>
        <taxon>Cytophagales</taxon>
        <taxon>Hymenobacteraceae</taxon>
        <taxon>Pontibacter</taxon>
    </lineage>
</organism>
<dbReference type="Gene3D" id="3.30.70.1290">
    <property type="entry name" value="Transposase IS200-like"/>
    <property type="match status" value="1"/>
</dbReference>
<dbReference type="InterPro" id="IPR002686">
    <property type="entry name" value="Transposase_17"/>
</dbReference>
<feature type="domain" description="Transposase IS200-like" evidence="1">
    <location>
        <begin position="10"/>
        <end position="148"/>
    </location>
</feature>
<dbReference type="EMBL" id="VRTY01000060">
    <property type="protein sequence ID" value="TXK37485.1"/>
    <property type="molecule type" value="Genomic_DNA"/>
</dbReference>
<dbReference type="GO" id="GO:0043565">
    <property type="term" value="F:sequence-specific DNA binding"/>
    <property type="evidence" value="ECO:0007669"/>
    <property type="project" value="TreeGrafter"/>
</dbReference>
<dbReference type="OrthoDB" id="9788881at2"/>
<dbReference type="PANTHER" id="PTHR36966:SF1">
    <property type="entry name" value="REP-ASSOCIATED TYROSINE TRANSPOSASE"/>
    <property type="match status" value="1"/>
</dbReference>
<dbReference type="InterPro" id="IPR036515">
    <property type="entry name" value="Transposase_17_sf"/>
</dbReference>